<keyword evidence="1" id="KW-0963">Cytoplasm</keyword>
<dbReference type="Proteomes" id="UP000032214">
    <property type="component" value="Unassembled WGS sequence"/>
</dbReference>
<dbReference type="GO" id="GO:0003723">
    <property type="term" value="F:RNA binding"/>
    <property type="evidence" value="ECO:0007669"/>
    <property type="project" value="UniProtKB-UniRule"/>
</dbReference>
<evidence type="ECO:0000256" key="1">
    <source>
        <dbReference type="ARBA" id="ARBA00022490"/>
    </source>
</evidence>
<keyword evidence="10" id="KW-1185">Reference proteome</keyword>
<dbReference type="InterPro" id="IPR011530">
    <property type="entry name" value="rRNA_adenine_dimethylase"/>
</dbReference>
<feature type="domain" description="Ribosomal RNA adenine methylase transferase N-terminal" evidence="8">
    <location>
        <begin position="24"/>
        <end position="195"/>
    </location>
</feature>
<evidence type="ECO:0000256" key="2">
    <source>
        <dbReference type="ARBA" id="ARBA00022552"/>
    </source>
</evidence>
<sequence length="260" mass="30099">MVRHASGLRIKKKFGQHFLRSQSVVEHMIDHVGLSKDSQVIEIGCGDGFLTKAILERPLKQLWVFEIDPEWADYVRQLLPDKRLSIFLENILDVDLRARLGAQAPWTLLANLPYQITFPIFHKLYTARDLIPSGVVMIQEEVAQKMVKAGGRGYGYSSLFFQYYYQLTLLDKVPPGAFVPPPKIYSRLIAFKAKEMVEPIVQEDNFWKFVKVLFAQPRRTIKNNITQFHYDFSAVDPQVLTLRAQQMTMAELLDLWNKII</sequence>
<accession>A0A0D2JMG0</accession>
<feature type="binding site" evidence="7">
    <location>
        <position position="66"/>
    </location>
    <ligand>
        <name>S-adenosyl-L-methionine</name>
        <dbReference type="ChEBI" id="CHEBI:59789"/>
    </ligand>
</feature>
<keyword evidence="2" id="KW-0698">rRNA processing</keyword>
<comment type="caution">
    <text evidence="9">The sequence shown here is derived from an EMBL/GenBank/DDBJ whole genome shotgun (WGS) entry which is preliminary data.</text>
</comment>
<dbReference type="GO" id="GO:0005829">
    <property type="term" value="C:cytosol"/>
    <property type="evidence" value="ECO:0007669"/>
    <property type="project" value="TreeGrafter"/>
</dbReference>
<dbReference type="PROSITE" id="PS01131">
    <property type="entry name" value="RRNA_A_DIMETH"/>
    <property type="match status" value="1"/>
</dbReference>
<proteinExistence type="inferred from homology"/>
<comment type="similarity">
    <text evidence="7">Belongs to the class I-like SAM-binding methyltransferase superfamily. rRNA adenine N(6)-methyltransferase family.</text>
</comment>
<evidence type="ECO:0000256" key="3">
    <source>
        <dbReference type="ARBA" id="ARBA00022603"/>
    </source>
</evidence>
<keyword evidence="6 7" id="KW-0694">RNA-binding</keyword>
<gene>
    <name evidence="9" type="ORF">J120_01040</name>
</gene>
<evidence type="ECO:0000313" key="9">
    <source>
        <dbReference type="EMBL" id="KIX85538.1"/>
    </source>
</evidence>
<dbReference type="PANTHER" id="PTHR11727:SF7">
    <property type="entry name" value="DIMETHYLADENOSINE TRANSFERASE-RELATED"/>
    <property type="match status" value="1"/>
</dbReference>
<dbReference type="AlphaFoldDB" id="A0A0D2JMG0"/>
<dbReference type="SMART" id="SM00650">
    <property type="entry name" value="rADc"/>
    <property type="match status" value="1"/>
</dbReference>
<dbReference type="InterPro" id="IPR001737">
    <property type="entry name" value="KsgA/Erm"/>
</dbReference>
<dbReference type="InterPro" id="IPR023165">
    <property type="entry name" value="rRNA_Ade_diMease-like_C"/>
</dbReference>
<feature type="binding site" evidence="7">
    <location>
        <position position="19"/>
    </location>
    <ligand>
        <name>S-adenosyl-L-methionine</name>
        <dbReference type="ChEBI" id="CHEBI:59789"/>
    </ligand>
</feature>
<dbReference type="EMBL" id="ARQD01000001">
    <property type="protein sequence ID" value="KIX85538.1"/>
    <property type="molecule type" value="Genomic_DNA"/>
</dbReference>
<evidence type="ECO:0000256" key="7">
    <source>
        <dbReference type="PROSITE-ProRule" id="PRU01026"/>
    </source>
</evidence>
<dbReference type="CDD" id="cd02440">
    <property type="entry name" value="AdoMet_MTases"/>
    <property type="match status" value="1"/>
</dbReference>
<dbReference type="InterPro" id="IPR020596">
    <property type="entry name" value="rRNA_Ade_Mease_Trfase_CS"/>
</dbReference>
<dbReference type="InterPro" id="IPR020598">
    <property type="entry name" value="rRNA_Ade_methylase_Trfase_N"/>
</dbReference>
<feature type="binding site" evidence="7">
    <location>
        <position position="44"/>
    </location>
    <ligand>
        <name>S-adenosyl-L-methionine</name>
        <dbReference type="ChEBI" id="CHEBI:59789"/>
    </ligand>
</feature>
<comment type="caution">
    <text evidence="7">Lacks conserved residue(s) required for the propagation of feature annotation.</text>
</comment>
<protein>
    <recommendedName>
        <fullName evidence="8">Ribosomal RNA adenine methylase transferase N-terminal domain-containing protein</fullName>
    </recommendedName>
</protein>
<dbReference type="STRING" id="1306947.J120_01040"/>
<dbReference type="SUPFAM" id="SSF53335">
    <property type="entry name" value="S-adenosyl-L-methionine-dependent methyltransferases"/>
    <property type="match status" value="1"/>
</dbReference>
<dbReference type="NCBIfam" id="TIGR00755">
    <property type="entry name" value="ksgA"/>
    <property type="match status" value="1"/>
</dbReference>
<dbReference type="Gene3D" id="1.10.8.100">
    <property type="entry name" value="Ribosomal RNA adenine dimethylase-like, domain 2"/>
    <property type="match status" value="1"/>
</dbReference>
<organism evidence="9 10">
    <name type="scientific">candidate division TM6 bacterium JCVI TM6SC1</name>
    <dbReference type="NCBI Taxonomy" id="1306947"/>
    <lineage>
        <taxon>Bacteria</taxon>
        <taxon>Candidatus Babelota</taxon>
        <taxon>Vermiphilus</taxon>
    </lineage>
</organism>
<dbReference type="eggNOG" id="COG0030">
    <property type="taxonomic scope" value="Bacteria"/>
</dbReference>
<dbReference type="Gene3D" id="3.40.50.150">
    <property type="entry name" value="Vaccinia Virus protein VP39"/>
    <property type="match status" value="1"/>
</dbReference>
<evidence type="ECO:0000256" key="6">
    <source>
        <dbReference type="ARBA" id="ARBA00022884"/>
    </source>
</evidence>
<feature type="binding site" evidence="7">
    <location>
        <position position="111"/>
    </location>
    <ligand>
        <name>S-adenosyl-L-methionine</name>
        <dbReference type="ChEBI" id="CHEBI:59789"/>
    </ligand>
</feature>
<evidence type="ECO:0000256" key="5">
    <source>
        <dbReference type="ARBA" id="ARBA00022691"/>
    </source>
</evidence>
<dbReference type="PROSITE" id="PS51689">
    <property type="entry name" value="SAM_RNA_A_N6_MT"/>
    <property type="match status" value="1"/>
</dbReference>
<evidence type="ECO:0000259" key="8">
    <source>
        <dbReference type="SMART" id="SM00650"/>
    </source>
</evidence>
<keyword evidence="4 7" id="KW-0808">Transferase</keyword>
<evidence type="ECO:0000313" key="10">
    <source>
        <dbReference type="Proteomes" id="UP000032214"/>
    </source>
</evidence>
<dbReference type="GO" id="GO:0000179">
    <property type="term" value="F:rRNA (adenine-N6,N6-)-dimethyltransferase activity"/>
    <property type="evidence" value="ECO:0007669"/>
    <property type="project" value="UniProtKB-UniRule"/>
</dbReference>
<dbReference type="PANTHER" id="PTHR11727">
    <property type="entry name" value="DIMETHYLADENOSINE TRANSFERASE"/>
    <property type="match status" value="1"/>
</dbReference>
<keyword evidence="5 7" id="KW-0949">S-adenosyl-L-methionine</keyword>
<dbReference type="InterPro" id="IPR029063">
    <property type="entry name" value="SAM-dependent_MTases_sf"/>
</dbReference>
<evidence type="ECO:0000256" key="4">
    <source>
        <dbReference type="ARBA" id="ARBA00022679"/>
    </source>
</evidence>
<reference evidence="9 10" key="1">
    <citation type="journal article" date="2013" name="Proc. Natl. Acad. Sci. U.S.A.">
        <title>Candidate phylum TM6 genome recovered from a hospital sink biofilm provides genomic insights into this uncultivated phylum.</title>
        <authorList>
            <person name="McLean J.S."/>
            <person name="Lombardo M.J."/>
            <person name="Badger J.H."/>
            <person name="Edlund A."/>
            <person name="Novotny M."/>
            <person name="Yee-Greenbaum J."/>
            <person name="Vyahhi N."/>
            <person name="Hall A.P."/>
            <person name="Yang Y."/>
            <person name="Dupont C.L."/>
            <person name="Ziegler M.G."/>
            <person name="Chitsaz H."/>
            <person name="Allen A.E."/>
            <person name="Yooseph S."/>
            <person name="Tesler G."/>
            <person name="Pevzner P.A."/>
            <person name="Friedman R.M."/>
            <person name="Nealson K.H."/>
            <person name="Venter J.C."/>
            <person name="Lasken R.S."/>
        </authorList>
    </citation>
    <scope>NUCLEOTIDE SEQUENCE [LARGE SCALE GENOMIC DNA]</scope>
    <source>
        <strain evidence="9 10">TM6SC1</strain>
    </source>
</reference>
<feature type="binding site" evidence="7">
    <location>
        <position position="17"/>
    </location>
    <ligand>
        <name>S-adenosyl-L-methionine</name>
        <dbReference type="ChEBI" id="CHEBI:59789"/>
    </ligand>
</feature>
<dbReference type="Pfam" id="PF00398">
    <property type="entry name" value="RrnaAD"/>
    <property type="match status" value="1"/>
</dbReference>
<name>A0A0D2JMG0_9BACT</name>
<keyword evidence="3 7" id="KW-0489">Methyltransferase</keyword>